<organism evidence="1 2">
    <name type="scientific">Perspicuibacillus lycopersici</name>
    <dbReference type="NCBI Taxonomy" id="1325689"/>
    <lineage>
        <taxon>Bacteria</taxon>
        <taxon>Bacillati</taxon>
        <taxon>Bacillota</taxon>
        <taxon>Bacilli</taxon>
        <taxon>Bacillales</taxon>
        <taxon>Bacillaceae</taxon>
        <taxon>Perspicuibacillus</taxon>
    </lineage>
</organism>
<evidence type="ECO:0000313" key="1">
    <source>
        <dbReference type="EMBL" id="MCU9612656.1"/>
    </source>
</evidence>
<protein>
    <submittedName>
        <fullName evidence="1">DUF2922 domain-containing protein</fullName>
    </submittedName>
</protein>
<accession>A0AAE3LM76</accession>
<name>A0AAE3LM76_9BACI</name>
<comment type="caution">
    <text evidence="1">The sequence shown here is derived from an EMBL/GenBank/DDBJ whole genome shotgun (WGS) entry which is preliminary data.</text>
</comment>
<dbReference type="EMBL" id="JAOUSF010000001">
    <property type="protein sequence ID" value="MCU9612656.1"/>
    <property type="molecule type" value="Genomic_DNA"/>
</dbReference>
<dbReference type="Pfam" id="PF11148">
    <property type="entry name" value="DUF2922"/>
    <property type="match status" value="1"/>
</dbReference>
<dbReference type="AlphaFoldDB" id="A0AAE3LM76"/>
<gene>
    <name evidence="1" type="ORF">OEV98_03635</name>
</gene>
<keyword evidence="2" id="KW-1185">Reference proteome</keyword>
<dbReference type="Proteomes" id="UP001209318">
    <property type="component" value="Unassembled WGS sequence"/>
</dbReference>
<proteinExistence type="predicted"/>
<sequence>METNLELVYLATDGKTVRISVNDPKESLTEVEIQQAMESILAANAIMTASGAELASLKEARIVNREVEVFEF</sequence>
<dbReference type="InterPro" id="IPR021321">
    <property type="entry name" value="DUF2922"/>
</dbReference>
<evidence type="ECO:0000313" key="2">
    <source>
        <dbReference type="Proteomes" id="UP001209318"/>
    </source>
</evidence>
<dbReference type="RefSeq" id="WP_263071841.1">
    <property type="nucleotide sequence ID" value="NZ_JAOUSF010000001.1"/>
</dbReference>
<reference evidence="1" key="1">
    <citation type="submission" date="2022-10" db="EMBL/GenBank/DDBJ databases">
        <title>Description of Fervidibacillus gen. nov. in the family Fervidibacillaceae fam. nov. with two species, Fervidibacillus albus sp. nov., and Fervidibacillus halotolerans sp. nov., isolated from tidal flat sediments.</title>
        <authorList>
            <person name="Kwon K.K."/>
            <person name="Yang S.-H."/>
        </authorList>
    </citation>
    <scope>NUCLEOTIDE SEQUENCE</scope>
    <source>
        <strain evidence="1">JCM 19140</strain>
    </source>
</reference>